<feature type="domain" description="SWIM-type" evidence="2">
    <location>
        <begin position="70"/>
        <end position="106"/>
    </location>
</feature>
<dbReference type="EMBL" id="VVIM01000001">
    <property type="protein sequence ID" value="KAB0805093.1"/>
    <property type="molecule type" value="Genomic_DNA"/>
</dbReference>
<keyword evidence="4" id="KW-1185">Reference proteome</keyword>
<dbReference type="AlphaFoldDB" id="A0A5N4B6B9"/>
<evidence type="ECO:0000256" key="1">
    <source>
        <dbReference type="PROSITE-ProRule" id="PRU00325"/>
    </source>
</evidence>
<dbReference type="InParanoid" id="A0A5N4B6B9"/>
<proteinExistence type="predicted"/>
<dbReference type="InterPro" id="IPR051703">
    <property type="entry name" value="NF-kappa-B_Signaling_Reg"/>
</dbReference>
<protein>
    <recommendedName>
        <fullName evidence="2">SWIM-type domain-containing protein</fullName>
    </recommendedName>
</protein>
<keyword evidence="1" id="KW-0862">Zinc</keyword>
<dbReference type="PANTHER" id="PTHR46609">
    <property type="entry name" value="EXONUCLEASE, PHAGE-TYPE/RECB, C-TERMINAL DOMAIN-CONTAINING PROTEIN"/>
    <property type="match status" value="1"/>
</dbReference>
<dbReference type="InterPro" id="IPR019080">
    <property type="entry name" value="YqaJ_viral_recombinase"/>
</dbReference>
<dbReference type="InterPro" id="IPR007527">
    <property type="entry name" value="Znf_SWIM"/>
</dbReference>
<dbReference type="Proteomes" id="UP000327044">
    <property type="component" value="Unassembled WGS sequence"/>
</dbReference>
<sequence length="455" mass="52228">MENRFSICDYLLYIKGTDNSRVVYEGEHVLNAGHIILCGVTNKEENRLTLYALCLQTSALQSAPHKIEGTLVHDDEKWVVEKFACSCKAGQSGRCKHISAVLLQCSRTSLDKLEAVSQTDIKCTWSAQKGKTQDKYRAIPVKEMPCIKQSDGMKLDEAILMGIHDNLVSKLPNSALALHKAGRRCTNLSTFENEEVFTPYDEHDVVILNHATQSILMMELYHFHVNFIGSCCKELFDKHLLKDIDEILLKTKQSKEFWNIERKFRVTGSRIYELYTYKSDDWQKKANRYFNPISFMNKFTKHGIEQKPVARQIFMDATGLKVVECGLVVSHFNSWLGYSPDGIIVDQDGNPKELIEIKCPFAGATETIGSVVPKLKYLQLEDNIYELKKKHKYFAQVQLGMAMLNVFNCKFIIYCSFDKSMLILDVPYNYDFSKTLLFNVKGKYFKKMLHVMCNT</sequence>
<dbReference type="Pfam" id="PF09588">
    <property type="entry name" value="YqaJ"/>
    <property type="match status" value="1"/>
</dbReference>
<gene>
    <name evidence="3" type="ORF">PPYR_02063</name>
</gene>
<dbReference type="CDD" id="cd22343">
    <property type="entry name" value="PDDEXK_lambda_exonuclease-like"/>
    <property type="match status" value="1"/>
</dbReference>
<dbReference type="Gene3D" id="3.90.320.10">
    <property type="match status" value="1"/>
</dbReference>
<dbReference type="GO" id="GO:0006281">
    <property type="term" value="P:DNA repair"/>
    <property type="evidence" value="ECO:0007669"/>
    <property type="project" value="UniProtKB-ARBA"/>
</dbReference>
<reference evidence="3 4" key="1">
    <citation type="journal article" date="2018" name="Elife">
        <title>Firefly genomes illuminate parallel origins of bioluminescence in beetles.</title>
        <authorList>
            <person name="Fallon T.R."/>
            <person name="Lower S.E."/>
            <person name="Chang C.H."/>
            <person name="Bessho-Uehara M."/>
            <person name="Martin G.J."/>
            <person name="Bewick A.J."/>
            <person name="Behringer M."/>
            <person name="Debat H.J."/>
            <person name="Wong I."/>
            <person name="Day J.C."/>
            <person name="Suvorov A."/>
            <person name="Silva C.J."/>
            <person name="Stanger-Hall K.F."/>
            <person name="Hall D.W."/>
            <person name="Schmitz R.J."/>
            <person name="Nelson D.R."/>
            <person name="Lewis S.M."/>
            <person name="Shigenobu S."/>
            <person name="Bybee S.M."/>
            <person name="Larracuente A.M."/>
            <person name="Oba Y."/>
            <person name="Weng J.K."/>
        </authorList>
    </citation>
    <scope>NUCLEOTIDE SEQUENCE [LARGE SCALE GENOMIC DNA]</scope>
    <source>
        <strain evidence="3">1611_PpyrPB1</strain>
        <tissue evidence="3">Whole body</tissue>
    </source>
</reference>
<accession>A0A5N4B6B9</accession>
<name>A0A5N4B6B9_PHOPY</name>
<dbReference type="PROSITE" id="PS50966">
    <property type="entry name" value="ZF_SWIM"/>
    <property type="match status" value="1"/>
</dbReference>
<keyword evidence="1" id="KW-0863">Zinc-finger</keyword>
<organism evidence="3 4">
    <name type="scientific">Photinus pyralis</name>
    <name type="common">Common eastern firefly</name>
    <name type="synonym">Lampyris pyralis</name>
    <dbReference type="NCBI Taxonomy" id="7054"/>
    <lineage>
        <taxon>Eukaryota</taxon>
        <taxon>Metazoa</taxon>
        <taxon>Ecdysozoa</taxon>
        <taxon>Arthropoda</taxon>
        <taxon>Hexapoda</taxon>
        <taxon>Insecta</taxon>
        <taxon>Pterygota</taxon>
        <taxon>Neoptera</taxon>
        <taxon>Endopterygota</taxon>
        <taxon>Coleoptera</taxon>
        <taxon>Polyphaga</taxon>
        <taxon>Elateriformia</taxon>
        <taxon>Elateroidea</taxon>
        <taxon>Lampyridae</taxon>
        <taxon>Lampyrinae</taxon>
        <taxon>Photinus</taxon>
    </lineage>
</organism>
<dbReference type="SUPFAM" id="SSF52980">
    <property type="entry name" value="Restriction endonuclease-like"/>
    <property type="match status" value="1"/>
</dbReference>
<evidence type="ECO:0000313" key="4">
    <source>
        <dbReference type="Proteomes" id="UP000327044"/>
    </source>
</evidence>
<comment type="caution">
    <text evidence="3">The sequence shown here is derived from an EMBL/GenBank/DDBJ whole genome shotgun (WGS) entry which is preliminary data.</text>
</comment>
<dbReference type="PANTHER" id="PTHR46609:SF8">
    <property type="entry name" value="YQAJ VIRAL RECOMBINASE DOMAIN-CONTAINING PROTEIN"/>
    <property type="match status" value="1"/>
</dbReference>
<dbReference type="OrthoDB" id="6592755at2759"/>
<dbReference type="GO" id="GO:0008270">
    <property type="term" value="F:zinc ion binding"/>
    <property type="evidence" value="ECO:0007669"/>
    <property type="project" value="UniProtKB-KW"/>
</dbReference>
<evidence type="ECO:0000259" key="2">
    <source>
        <dbReference type="PROSITE" id="PS50966"/>
    </source>
</evidence>
<keyword evidence="1" id="KW-0479">Metal-binding</keyword>
<dbReference type="InterPro" id="IPR011604">
    <property type="entry name" value="PDDEXK-like_dom_sf"/>
</dbReference>
<evidence type="ECO:0000313" key="3">
    <source>
        <dbReference type="EMBL" id="KAB0805093.1"/>
    </source>
</evidence>
<dbReference type="InterPro" id="IPR011335">
    <property type="entry name" value="Restrct_endonuc-II-like"/>
</dbReference>